<evidence type="ECO:0000259" key="1">
    <source>
        <dbReference type="Pfam" id="PF22936"/>
    </source>
</evidence>
<keyword evidence="3" id="KW-1185">Reference proteome</keyword>
<accession>A0AAE2BLK9</accession>
<organism evidence="2 3">
    <name type="scientific">Sesamum angolense</name>
    <dbReference type="NCBI Taxonomy" id="2727404"/>
    <lineage>
        <taxon>Eukaryota</taxon>
        <taxon>Viridiplantae</taxon>
        <taxon>Streptophyta</taxon>
        <taxon>Embryophyta</taxon>
        <taxon>Tracheophyta</taxon>
        <taxon>Spermatophyta</taxon>
        <taxon>Magnoliopsida</taxon>
        <taxon>eudicotyledons</taxon>
        <taxon>Gunneridae</taxon>
        <taxon>Pentapetalae</taxon>
        <taxon>asterids</taxon>
        <taxon>lamiids</taxon>
        <taxon>Lamiales</taxon>
        <taxon>Pedaliaceae</taxon>
        <taxon>Sesamum</taxon>
    </lineage>
</organism>
<proteinExistence type="predicted"/>
<dbReference type="EMBL" id="JACGWL010000013">
    <property type="protein sequence ID" value="KAK4389840.1"/>
    <property type="molecule type" value="Genomic_DNA"/>
</dbReference>
<comment type="caution">
    <text evidence="2">The sequence shown here is derived from an EMBL/GenBank/DDBJ whole genome shotgun (WGS) entry which is preliminary data.</text>
</comment>
<dbReference type="InterPro" id="IPR054722">
    <property type="entry name" value="PolX-like_BBD"/>
</dbReference>
<sequence>MMSACIAKEKGHWKREYPQLLSNPGMFVIKVNMITNVASWVLDIGCGAHIGNNLQVLEKSRRLSKDEMILRLGDGKAVAADPVGSLSLVISDHIWIELKYYYYVPSMIKNTVSITILDNDGYTFTIDKNGFYSMIDNNSYLLEFIKMAICFVVLTTDIERGFNITTKCPRIERLTSGVALRISLAAMKPTPKGDIGCLCSFSGFPVLIVRELVLRLEESWQSRAYEDCILDMASGGCVMRHGHHKPYPVHSEYIARTVDSKRGSVPYHYMTESSPMHLEIV</sequence>
<reference evidence="2" key="1">
    <citation type="submission" date="2020-06" db="EMBL/GenBank/DDBJ databases">
        <authorList>
            <person name="Li T."/>
            <person name="Hu X."/>
            <person name="Zhang T."/>
            <person name="Song X."/>
            <person name="Zhang H."/>
            <person name="Dai N."/>
            <person name="Sheng W."/>
            <person name="Hou X."/>
            <person name="Wei L."/>
        </authorList>
    </citation>
    <scope>NUCLEOTIDE SEQUENCE</scope>
    <source>
        <strain evidence="2">K16</strain>
        <tissue evidence="2">Leaf</tissue>
    </source>
</reference>
<name>A0AAE2BLK9_9LAMI</name>
<feature type="domain" description="Retrovirus-related Pol polyprotein from transposon TNT 1-94-like beta-barrel" evidence="1">
    <location>
        <begin position="40"/>
        <end position="122"/>
    </location>
</feature>
<evidence type="ECO:0000313" key="3">
    <source>
        <dbReference type="Proteomes" id="UP001289374"/>
    </source>
</evidence>
<gene>
    <name evidence="2" type="ORF">Sango_2321000</name>
</gene>
<reference evidence="2" key="2">
    <citation type="journal article" date="2024" name="Plant">
        <title>Genomic evolution and insights into agronomic trait innovations of Sesamum species.</title>
        <authorList>
            <person name="Miao H."/>
            <person name="Wang L."/>
            <person name="Qu L."/>
            <person name="Liu H."/>
            <person name="Sun Y."/>
            <person name="Le M."/>
            <person name="Wang Q."/>
            <person name="Wei S."/>
            <person name="Zheng Y."/>
            <person name="Lin W."/>
            <person name="Duan Y."/>
            <person name="Cao H."/>
            <person name="Xiong S."/>
            <person name="Wang X."/>
            <person name="Wei L."/>
            <person name="Li C."/>
            <person name="Ma Q."/>
            <person name="Ju M."/>
            <person name="Zhao R."/>
            <person name="Li G."/>
            <person name="Mu C."/>
            <person name="Tian Q."/>
            <person name="Mei H."/>
            <person name="Zhang T."/>
            <person name="Gao T."/>
            <person name="Zhang H."/>
        </authorList>
    </citation>
    <scope>NUCLEOTIDE SEQUENCE</scope>
    <source>
        <strain evidence="2">K16</strain>
    </source>
</reference>
<evidence type="ECO:0000313" key="2">
    <source>
        <dbReference type="EMBL" id="KAK4389840.1"/>
    </source>
</evidence>
<dbReference type="AlphaFoldDB" id="A0AAE2BLK9"/>
<dbReference type="Pfam" id="PF22936">
    <property type="entry name" value="Pol_BBD"/>
    <property type="match status" value="1"/>
</dbReference>
<dbReference type="Proteomes" id="UP001289374">
    <property type="component" value="Unassembled WGS sequence"/>
</dbReference>
<protein>
    <recommendedName>
        <fullName evidence="1">Retrovirus-related Pol polyprotein from transposon TNT 1-94-like beta-barrel domain-containing protein</fullName>
    </recommendedName>
</protein>